<dbReference type="AlphaFoldDB" id="A0A1F6E1V4"/>
<name>A0A1F6E1V4_9BACT</name>
<sequence length="104" mass="12504">MNTKKFQDRKEFEAWAKRWKLDDEEREQLLSVERGEWKPLPKKEFEKMKKRLQTAARFTLRKSKSISIRLTSVDLERIKSKAIQEGLPYQTLIGSIIHKYAHKE</sequence>
<reference evidence="1 2" key="1">
    <citation type="journal article" date="2016" name="Nat. Commun.">
        <title>Thousands of microbial genomes shed light on interconnected biogeochemical processes in an aquifer system.</title>
        <authorList>
            <person name="Anantharaman K."/>
            <person name="Brown C.T."/>
            <person name="Hug L.A."/>
            <person name="Sharon I."/>
            <person name="Castelle C.J."/>
            <person name="Probst A.J."/>
            <person name="Thomas B.C."/>
            <person name="Singh A."/>
            <person name="Wilkins M.J."/>
            <person name="Karaoz U."/>
            <person name="Brodie E.L."/>
            <person name="Williams K.H."/>
            <person name="Hubbard S.S."/>
            <person name="Banfield J.F."/>
        </authorList>
    </citation>
    <scope>NUCLEOTIDE SEQUENCE [LARGE SCALE GENOMIC DNA]</scope>
</reference>
<evidence type="ECO:0000313" key="1">
    <source>
        <dbReference type="EMBL" id="OGG67212.1"/>
    </source>
</evidence>
<proteinExistence type="predicted"/>
<accession>A0A1F6E1V4</accession>
<dbReference type="Proteomes" id="UP000178572">
    <property type="component" value="Unassembled WGS sequence"/>
</dbReference>
<evidence type="ECO:0008006" key="3">
    <source>
        <dbReference type="Google" id="ProtNLM"/>
    </source>
</evidence>
<dbReference type="EMBL" id="MFLN01000022">
    <property type="protein sequence ID" value="OGG67212.1"/>
    <property type="molecule type" value="Genomic_DNA"/>
</dbReference>
<evidence type="ECO:0000313" key="2">
    <source>
        <dbReference type="Proteomes" id="UP000178572"/>
    </source>
</evidence>
<comment type="caution">
    <text evidence="1">The sequence shown here is derived from an EMBL/GenBank/DDBJ whole genome shotgun (WGS) entry which is preliminary data.</text>
</comment>
<organism evidence="1 2">
    <name type="scientific">Candidatus Kaiserbacteria bacterium RIFCSPHIGHO2_02_FULL_59_21</name>
    <dbReference type="NCBI Taxonomy" id="1798500"/>
    <lineage>
        <taxon>Bacteria</taxon>
        <taxon>Candidatus Kaiseribacteriota</taxon>
    </lineage>
</organism>
<dbReference type="STRING" id="1798500.A3C21_02575"/>
<gene>
    <name evidence="1" type="ORF">A3C21_02575</name>
</gene>
<protein>
    <recommendedName>
        <fullName evidence="3">Antitoxin</fullName>
    </recommendedName>
</protein>